<keyword evidence="3" id="KW-1185">Reference proteome</keyword>
<reference evidence="3" key="1">
    <citation type="submission" date="2017-11" db="EMBL/GenBank/DDBJ databases">
        <title>Complete Genome Sequence of Kyrpidia sp. Strain EA-1, a thermophilic, hydrogen-oxidizing Bacterium, isolated from the Azores.</title>
        <authorList>
            <person name="Reiner J.E."/>
            <person name="Lapp C.J."/>
            <person name="Bunk B."/>
            <person name="Gescher J."/>
        </authorList>
    </citation>
    <scope>NUCLEOTIDE SEQUENCE [LARGE SCALE GENOMIC DNA]</scope>
    <source>
        <strain evidence="3">EA-1</strain>
    </source>
</reference>
<dbReference type="OrthoDB" id="2989999at2"/>
<gene>
    <name evidence="2" type="ORF">CVV65_13340</name>
</gene>
<dbReference type="EMBL" id="CP024955">
    <property type="protein sequence ID" value="ATY85791.1"/>
    <property type="molecule type" value="Genomic_DNA"/>
</dbReference>
<protein>
    <submittedName>
        <fullName evidence="2">Uncharacterized protein</fullName>
    </submittedName>
</protein>
<evidence type="ECO:0000313" key="2">
    <source>
        <dbReference type="EMBL" id="ATY85791.1"/>
    </source>
</evidence>
<organism evidence="2 3">
    <name type="scientific">Kyrpidia spormannii</name>
    <dbReference type="NCBI Taxonomy" id="2055160"/>
    <lineage>
        <taxon>Bacteria</taxon>
        <taxon>Bacillati</taxon>
        <taxon>Bacillota</taxon>
        <taxon>Bacilli</taxon>
        <taxon>Bacillales</taxon>
        <taxon>Alicyclobacillaceae</taxon>
        <taxon>Kyrpidia</taxon>
    </lineage>
</organism>
<proteinExistence type="predicted"/>
<dbReference type="KEGG" id="kyr:CVV65_13340"/>
<feature type="compositionally biased region" description="Polar residues" evidence="1">
    <location>
        <begin position="104"/>
        <end position="117"/>
    </location>
</feature>
<accession>A0A2K8N8Y3</accession>
<dbReference type="Proteomes" id="UP000231932">
    <property type="component" value="Chromosome"/>
</dbReference>
<name>A0A2K8N8Y3_9BACL</name>
<evidence type="ECO:0000313" key="3">
    <source>
        <dbReference type="Proteomes" id="UP000231932"/>
    </source>
</evidence>
<evidence type="ECO:0000256" key="1">
    <source>
        <dbReference type="SAM" id="MobiDB-lite"/>
    </source>
</evidence>
<sequence>MTCVTERFFQYDSRLEVEVPSLDRDWDEYPSDLQEAVIVHWERIRAGIPDVIARFEKVIATLQERAAVEDDWDQVCKLYWEIADYASRINDLNILYRSDPELTSPGNSSTQTEAKTR</sequence>
<dbReference type="AlphaFoldDB" id="A0A2K8N8Y3"/>
<feature type="region of interest" description="Disordered" evidence="1">
    <location>
        <begin position="98"/>
        <end position="117"/>
    </location>
</feature>
<dbReference type="RefSeq" id="WP_100668549.1">
    <property type="nucleotide sequence ID" value="NZ_CP024955.1"/>
</dbReference>